<sequence length="261" mass="29489">MEMRLLDRARKINSMLQKTTGKSVNFNDMSETLRDTIGANTFIVSRRGKLLGYAIKQEIENQRMKNMLEERQFPQEYTQNLFNLSETTSNITIESDFTAFPVENRDLFKNGLTTIVPIIGGKERLGTLILSRLTDEFNEDDILLGEYGATVVGMEILHEKTEEIELEARSKAVVQMAISSLSYSELEAIEHIFEELEGNEGLLVASKIADRVGITRSVIVNALRKLESAGVIESRSLGMKGTYIKVLNDKFLVELQNMKLD</sequence>
<keyword evidence="14" id="KW-1185">Reference proteome</keyword>
<dbReference type="GO" id="GO:0005737">
    <property type="term" value="C:cytoplasm"/>
    <property type="evidence" value="ECO:0007669"/>
    <property type="project" value="UniProtKB-SubCell"/>
</dbReference>
<keyword evidence="3 10" id="KW-0678">Repressor</keyword>
<dbReference type="FunFam" id="3.30.450.40:FF:000003">
    <property type="entry name" value="GTP-sensing transcriptional pleiotropic repressor CodY"/>
    <property type="match status" value="1"/>
</dbReference>
<gene>
    <name evidence="10" type="primary">codY</name>
    <name evidence="13" type="ORF">N784_07250</name>
</gene>
<dbReference type="FunFam" id="1.10.10.10:FF:000034">
    <property type="entry name" value="GTP-sensing transcriptional pleiotropic repressor CodY"/>
    <property type="match status" value="1"/>
</dbReference>
<dbReference type="STRING" id="1385512.N784_07250"/>
<dbReference type="Gene3D" id="1.10.10.10">
    <property type="entry name" value="Winged helix-like DNA-binding domain superfamily/Winged helix DNA-binding domain"/>
    <property type="match status" value="1"/>
</dbReference>
<keyword evidence="6 10" id="KW-0238">DNA-binding</keyword>
<keyword evidence="5 10" id="KW-0805">Transcription regulation</keyword>
<feature type="domain" description="Global transcriptional regulator CodY N-terminal" evidence="11">
    <location>
        <begin position="5"/>
        <end position="180"/>
    </location>
</feature>
<comment type="subcellular location">
    <subcellularLocation>
        <location evidence="1 10">Cytoplasm</location>
    </subcellularLocation>
</comment>
<name>A0A0A5GBF5_9BACI</name>
<protein>
    <recommendedName>
        <fullName evidence="8 10">Global transcriptional regulator CodY</fullName>
    </recommendedName>
</protein>
<evidence type="ECO:0000256" key="5">
    <source>
        <dbReference type="ARBA" id="ARBA00023015"/>
    </source>
</evidence>
<proteinExistence type="inferred from homology"/>
<dbReference type="NCBIfam" id="NF003170">
    <property type="entry name" value="PRK04158.1"/>
    <property type="match status" value="1"/>
</dbReference>
<comment type="function">
    <text evidence="9 10">DNA-binding global transcriptional regulator which is involved in the adaptive response to starvation and acts by directly or indirectly controlling the expression of numerous genes in response to nutrient availability. During rapid exponential growth, CodY is highly active and represses genes whose products allow adaptation to nutrient depletion.</text>
</comment>
<dbReference type="InterPro" id="IPR036390">
    <property type="entry name" value="WH_DNA-bd_sf"/>
</dbReference>
<feature type="region of interest" description="GAF domain" evidence="10">
    <location>
        <begin position="1"/>
        <end position="157"/>
    </location>
</feature>
<dbReference type="InterPro" id="IPR029016">
    <property type="entry name" value="GAF-like_dom_sf"/>
</dbReference>
<evidence type="ECO:0000259" key="11">
    <source>
        <dbReference type="Pfam" id="PF06018"/>
    </source>
</evidence>
<dbReference type="EMBL" id="AVPG01000002">
    <property type="protein sequence ID" value="KGX88455.1"/>
    <property type="molecule type" value="Genomic_DNA"/>
</dbReference>
<dbReference type="SUPFAM" id="SSF46785">
    <property type="entry name" value="Winged helix' DNA-binding domain"/>
    <property type="match status" value="1"/>
</dbReference>
<dbReference type="GO" id="GO:0001217">
    <property type="term" value="F:DNA-binding transcription repressor activity"/>
    <property type="evidence" value="ECO:0007669"/>
    <property type="project" value="UniProtKB-ARBA"/>
</dbReference>
<evidence type="ECO:0000256" key="4">
    <source>
        <dbReference type="ARBA" id="ARBA00022553"/>
    </source>
</evidence>
<dbReference type="PIRSF" id="PIRSF011572">
    <property type="entry name" value="GTP_sensing_CodY"/>
    <property type="match status" value="1"/>
</dbReference>
<reference evidence="13 14" key="1">
    <citation type="submission" date="2013-08" db="EMBL/GenBank/DDBJ databases">
        <authorList>
            <person name="Huang J."/>
            <person name="Wang G."/>
        </authorList>
    </citation>
    <scope>NUCLEOTIDE SEQUENCE [LARGE SCALE GENOMIC DNA]</scope>
    <source>
        <strain evidence="13 14">JSM 072002</strain>
    </source>
</reference>
<dbReference type="eggNOG" id="COG4465">
    <property type="taxonomic scope" value="Bacteria"/>
</dbReference>
<accession>A0A0A5GBF5</accession>
<evidence type="ECO:0000259" key="12">
    <source>
        <dbReference type="Pfam" id="PF08222"/>
    </source>
</evidence>
<dbReference type="GO" id="GO:0032993">
    <property type="term" value="C:protein-DNA complex"/>
    <property type="evidence" value="ECO:0007669"/>
    <property type="project" value="UniProtKB-ARBA"/>
</dbReference>
<dbReference type="Pfam" id="PF06018">
    <property type="entry name" value="CodY"/>
    <property type="match status" value="1"/>
</dbReference>
<dbReference type="GO" id="GO:0005525">
    <property type="term" value="F:GTP binding"/>
    <property type="evidence" value="ECO:0007669"/>
    <property type="project" value="InterPro"/>
</dbReference>
<evidence type="ECO:0000256" key="6">
    <source>
        <dbReference type="ARBA" id="ARBA00023125"/>
    </source>
</evidence>
<organism evidence="13 14">
    <name type="scientific">Pontibacillus litoralis JSM 072002</name>
    <dbReference type="NCBI Taxonomy" id="1385512"/>
    <lineage>
        <taxon>Bacteria</taxon>
        <taxon>Bacillati</taxon>
        <taxon>Bacillota</taxon>
        <taxon>Bacilli</taxon>
        <taxon>Bacillales</taxon>
        <taxon>Bacillaceae</taxon>
        <taxon>Pontibacillus</taxon>
    </lineage>
</organism>
<dbReference type="PANTHER" id="PTHR40062">
    <property type="entry name" value="GTP-SENSING TRANSCRIPTIONAL PLEIOTROPIC REPRESSOR CODY"/>
    <property type="match status" value="1"/>
</dbReference>
<evidence type="ECO:0000256" key="7">
    <source>
        <dbReference type="ARBA" id="ARBA00023163"/>
    </source>
</evidence>
<evidence type="ECO:0000256" key="2">
    <source>
        <dbReference type="ARBA" id="ARBA00022490"/>
    </source>
</evidence>
<dbReference type="GO" id="GO:0000976">
    <property type="term" value="F:transcription cis-regulatory region binding"/>
    <property type="evidence" value="ECO:0007669"/>
    <property type="project" value="UniProtKB-ARBA"/>
</dbReference>
<dbReference type="NCBIfam" id="TIGR02787">
    <property type="entry name" value="codY_Gpos"/>
    <property type="match status" value="1"/>
</dbReference>
<dbReference type="Proteomes" id="UP000030401">
    <property type="component" value="Unassembled WGS sequence"/>
</dbReference>
<feature type="domain" description="Global transcriptional regulator CodY C-terminal" evidence="12">
    <location>
        <begin position="200"/>
        <end position="257"/>
    </location>
</feature>
<keyword evidence="4 10" id="KW-0597">Phosphoprotein</keyword>
<dbReference type="PANTHER" id="PTHR40062:SF1">
    <property type="entry name" value="GLOBAL TRANSCRIPTIONAL REGULATOR CODY"/>
    <property type="match status" value="1"/>
</dbReference>
<evidence type="ECO:0000256" key="1">
    <source>
        <dbReference type="ARBA" id="ARBA00004496"/>
    </source>
</evidence>
<evidence type="ECO:0000313" key="13">
    <source>
        <dbReference type="EMBL" id="KGX88455.1"/>
    </source>
</evidence>
<feature type="modified residue" description="Phosphoserine" evidence="10">
    <location>
        <position position="217"/>
    </location>
</feature>
<dbReference type="AlphaFoldDB" id="A0A0A5GBF5"/>
<dbReference type="InterPro" id="IPR036388">
    <property type="entry name" value="WH-like_DNA-bd_sf"/>
</dbReference>
<dbReference type="HAMAP" id="MF_00621">
    <property type="entry name" value="HTH_type_CodY"/>
    <property type="match status" value="1"/>
</dbReference>
<evidence type="ECO:0000256" key="3">
    <source>
        <dbReference type="ARBA" id="ARBA00022491"/>
    </source>
</evidence>
<comment type="similarity">
    <text evidence="10">Belongs to the CodY family.</text>
</comment>
<dbReference type="Pfam" id="PF08222">
    <property type="entry name" value="HTH_CodY"/>
    <property type="match status" value="1"/>
</dbReference>
<keyword evidence="7 10" id="KW-0804">Transcription</keyword>
<evidence type="ECO:0000256" key="9">
    <source>
        <dbReference type="ARBA" id="ARBA00057567"/>
    </source>
</evidence>
<dbReference type="InterPro" id="IPR010312">
    <property type="entry name" value="Transc_reg_CodY_N"/>
</dbReference>
<evidence type="ECO:0000313" key="14">
    <source>
        <dbReference type="Proteomes" id="UP000030401"/>
    </source>
</evidence>
<dbReference type="Gene3D" id="3.30.450.40">
    <property type="match status" value="1"/>
</dbReference>
<comment type="caution">
    <text evidence="13">The sequence shown here is derived from an EMBL/GenBank/DDBJ whole genome shotgun (WGS) entry which is preliminary data.</text>
</comment>
<evidence type="ECO:0000256" key="10">
    <source>
        <dbReference type="HAMAP-Rule" id="MF_00621"/>
    </source>
</evidence>
<evidence type="ECO:0000256" key="8">
    <source>
        <dbReference type="ARBA" id="ARBA00034538"/>
    </source>
</evidence>
<keyword evidence="2 10" id="KW-0963">Cytoplasm</keyword>
<dbReference type="InterPro" id="IPR014154">
    <property type="entry name" value="CodY"/>
</dbReference>
<feature type="DNA-binding region" description="H-T-H motif" evidence="10">
    <location>
        <begin position="205"/>
        <end position="224"/>
    </location>
</feature>
<dbReference type="InterPro" id="IPR013198">
    <property type="entry name" value="GTP_trans_reg_CodY_C"/>
</dbReference>